<organism evidence="2 3">
    <name type="scientific">Madurella fahalii</name>
    <dbReference type="NCBI Taxonomy" id="1157608"/>
    <lineage>
        <taxon>Eukaryota</taxon>
        <taxon>Fungi</taxon>
        <taxon>Dikarya</taxon>
        <taxon>Ascomycota</taxon>
        <taxon>Pezizomycotina</taxon>
        <taxon>Sordariomycetes</taxon>
        <taxon>Sordariomycetidae</taxon>
        <taxon>Sordariales</taxon>
        <taxon>Sordariales incertae sedis</taxon>
        <taxon>Madurella</taxon>
    </lineage>
</organism>
<feature type="region of interest" description="Disordered" evidence="1">
    <location>
        <begin position="59"/>
        <end position="80"/>
    </location>
</feature>
<comment type="caution">
    <text evidence="2">The sequence shown here is derived from an EMBL/GenBank/DDBJ whole genome shotgun (WGS) entry which is preliminary data.</text>
</comment>
<accession>A0ABQ0FZJ4</accession>
<protein>
    <submittedName>
        <fullName evidence="2">Uncharacterized protein</fullName>
    </submittedName>
</protein>
<evidence type="ECO:0000256" key="1">
    <source>
        <dbReference type="SAM" id="MobiDB-lite"/>
    </source>
</evidence>
<dbReference type="Proteomes" id="UP001628179">
    <property type="component" value="Unassembled WGS sequence"/>
</dbReference>
<evidence type="ECO:0000313" key="3">
    <source>
        <dbReference type="Proteomes" id="UP001628179"/>
    </source>
</evidence>
<name>A0ABQ0FZJ4_9PEZI</name>
<sequence>MLARICPRSMRERLLSPGRVSLSYYGFQSRAKLHFITVNLDPSRAPEAELKQAALNALKNSKSGDTQRNGSSNADAELAECASAQQQEDAAIILASRSLASWLEDTAFVSRLLKHSGLVGNPVSRQQMIHVLSAAVDEVPRFDRRCNSYASSEGLSILCGGLRNLPGLWKEGNVEAGAQSCLEFQVTQVKRTGQLKVNLPLANTVFSNGRPHTLFANLWQTDGAAGLRLVKRMERTTQAIDTGSASPGGRPERLPKAVVASRLVPVTEARRIVAGLGNILRQIDINGTSAPASKELEAIIPALLKERQTQLGQRGHHLAAGPIGVWALIMPAHVVEDRLRSWPAPLEPLYSKNYEIPLDEPALAKRMLEATNGFLAAGCQFRKILSGGGGWGSKQGLLSLDPQTRLAVSEQQDLEDFIKSFHGDHGSTGSIVAPGSYVQFFVEPALRPEQESELCWPRECYSASSPTVAIGTSGATPWPPQDDLAEAWPALFGAVSSQGLYLSAYGSLPDVNTVASKLDAPRSYVVSTNLDSSKPL</sequence>
<gene>
    <name evidence="2" type="ORF">MFIFM68171_01146</name>
</gene>
<dbReference type="GeneID" id="98171891"/>
<feature type="compositionally biased region" description="Polar residues" evidence="1">
    <location>
        <begin position="59"/>
        <end position="74"/>
    </location>
</feature>
<keyword evidence="3" id="KW-1185">Reference proteome</keyword>
<dbReference type="EMBL" id="BAAFSV010000001">
    <property type="protein sequence ID" value="GAB1310936.1"/>
    <property type="molecule type" value="Genomic_DNA"/>
</dbReference>
<dbReference type="RefSeq" id="XP_070912669.1">
    <property type="nucleotide sequence ID" value="XM_071056568.1"/>
</dbReference>
<evidence type="ECO:0000313" key="2">
    <source>
        <dbReference type="EMBL" id="GAB1310936.1"/>
    </source>
</evidence>
<reference evidence="2 3" key="1">
    <citation type="submission" date="2024-09" db="EMBL/GenBank/DDBJ databases">
        <title>Itraconazole resistance in Madurella fahalii resulting from another homologue of gene encoding cytochrome P450 14-alpha sterol demethylase (CYP51).</title>
        <authorList>
            <person name="Yoshioka I."/>
            <person name="Fahal A.H."/>
            <person name="Kaneko S."/>
            <person name="Yaguchi T."/>
        </authorList>
    </citation>
    <scope>NUCLEOTIDE SEQUENCE [LARGE SCALE GENOMIC DNA]</scope>
    <source>
        <strain evidence="2 3">IFM 68171</strain>
    </source>
</reference>
<proteinExistence type="predicted"/>